<comment type="caution">
    <text evidence="5">The sequence shown here is derived from an EMBL/GenBank/DDBJ whole genome shotgun (WGS) entry which is preliminary data.</text>
</comment>
<dbReference type="PANTHER" id="PTHR43537:SF49">
    <property type="entry name" value="TRANSCRIPTIONAL REGULATORY PROTEIN"/>
    <property type="match status" value="1"/>
</dbReference>
<feature type="domain" description="HTH gntR-type" evidence="4">
    <location>
        <begin position="14"/>
        <end position="81"/>
    </location>
</feature>
<keyword evidence="3" id="KW-0804">Transcription</keyword>
<sequence>MSGIGVWPSEATTGSLAEQAYFAVRDRLLTLAIPPGAPIQEDRLCAELGFGRTPVREALKRLEAEHLVVVYPRRGTFATEIDIADHALIADVRRHLEALAAERAAQHMTRADEAALRALRGDVDVAGGVARPGPGGDGGGAGPHRDELMRLDGRLHQALYRATHNPYLEATLGQYYNLALRLWYVFIDRLEDVADHVGGHAALLDAVLARDAATAGRLAAEHVERFERAVLAVELQAIPLTPRAD</sequence>
<name>A0ABW9QQG2_9ACTN</name>
<protein>
    <submittedName>
        <fullName evidence="5">FCD domain-containing protein</fullName>
    </submittedName>
</protein>
<dbReference type="EMBL" id="WJHE01000178">
    <property type="protein sequence ID" value="MST31938.1"/>
    <property type="molecule type" value="Genomic_DNA"/>
</dbReference>
<dbReference type="Pfam" id="PF00392">
    <property type="entry name" value="GntR"/>
    <property type="match status" value="1"/>
</dbReference>
<evidence type="ECO:0000256" key="3">
    <source>
        <dbReference type="ARBA" id="ARBA00023163"/>
    </source>
</evidence>
<proteinExistence type="predicted"/>
<evidence type="ECO:0000313" key="5">
    <source>
        <dbReference type="EMBL" id="MST31938.1"/>
    </source>
</evidence>
<dbReference type="InterPro" id="IPR008920">
    <property type="entry name" value="TF_FadR/GntR_C"/>
</dbReference>
<dbReference type="Proteomes" id="UP000437736">
    <property type="component" value="Unassembled WGS sequence"/>
</dbReference>
<dbReference type="PANTHER" id="PTHR43537">
    <property type="entry name" value="TRANSCRIPTIONAL REGULATOR, GNTR FAMILY"/>
    <property type="match status" value="1"/>
</dbReference>
<dbReference type="SMART" id="SM00895">
    <property type="entry name" value="FCD"/>
    <property type="match status" value="1"/>
</dbReference>
<evidence type="ECO:0000259" key="4">
    <source>
        <dbReference type="PROSITE" id="PS50949"/>
    </source>
</evidence>
<dbReference type="InterPro" id="IPR011711">
    <property type="entry name" value="GntR_C"/>
</dbReference>
<reference evidence="5 6" key="1">
    <citation type="submission" date="2019-11" db="EMBL/GenBank/DDBJ databases">
        <title>Acidiferrimicrobium australis gen. nov., sp. nov., an acidophilic and obligately heterotrophic, member of the Actinobacteria that catalyses dissimilatory oxido- reduction of iron isolated from metal-rich acidic water in Chile.</title>
        <authorList>
            <person name="Gonzalez D."/>
            <person name="Huber K."/>
            <person name="Hedrich S."/>
            <person name="Rojas-Villalobos C."/>
            <person name="Quatrini R."/>
            <person name="Dinamarca M.A."/>
            <person name="Schwarz A."/>
            <person name="Canales C."/>
            <person name="Nancucheo I."/>
        </authorList>
    </citation>
    <scope>NUCLEOTIDE SEQUENCE [LARGE SCALE GENOMIC DNA]</scope>
    <source>
        <strain evidence="5 6">USS-CCA1</strain>
    </source>
</reference>
<gene>
    <name evidence="5" type="ORF">GHK86_04250</name>
</gene>
<dbReference type="SUPFAM" id="SSF48008">
    <property type="entry name" value="GntR ligand-binding domain-like"/>
    <property type="match status" value="1"/>
</dbReference>
<dbReference type="Pfam" id="PF07729">
    <property type="entry name" value="FCD"/>
    <property type="match status" value="1"/>
</dbReference>
<dbReference type="InterPro" id="IPR036388">
    <property type="entry name" value="WH-like_DNA-bd_sf"/>
</dbReference>
<organism evidence="5 6">
    <name type="scientific">Acidiferrimicrobium australe</name>
    <dbReference type="NCBI Taxonomy" id="2664430"/>
    <lineage>
        <taxon>Bacteria</taxon>
        <taxon>Bacillati</taxon>
        <taxon>Actinomycetota</taxon>
        <taxon>Acidimicrobiia</taxon>
        <taxon>Acidimicrobiales</taxon>
        <taxon>Acidimicrobiaceae</taxon>
        <taxon>Acidiferrimicrobium</taxon>
    </lineage>
</organism>
<keyword evidence="6" id="KW-1185">Reference proteome</keyword>
<accession>A0ABW9QQG2</accession>
<dbReference type="PROSITE" id="PS50949">
    <property type="entry name" value="HTH_GNTR"/>
    <property type="match status" value="1"/>
</dbReference>
<evidence type="ECO:0000256" key="1">
    <source>
        <dbReference type="ARBA" id="ARBA00023015"/>
    </source>
</evidence>
<dbReference type="Gene3D" id="1.20.120.530">
    <property type="entry name" value="GntR ligand-binding domain-like"/>
    <property type="match status" value="1"/>
</dbReference>
<keyword evidence="2" id="KW-0238">DNA-binding</keyword>
<dbReference type="SUPFAM" id="SSF46785">
    <property type="entry name" value="Winged helix' DNA-binding domain"/>
    <property type="match status" value="1"/>
</dbReference>
<evidence type="ECO:0000256" key="2">
    <source>
        <dbReference type="ARBA" id="ARBA00023125"/>
    </source>
</evidence>
<evidence type="ECO:0000313" key="6">
    <source>
        <dbReference type="Proteomes" id="UP000437736"/>
    </source>
</evidence>
<dbReference type="SMART" id="SM00345">
    <property type="entry name" value="HTH_GNTR"/>
    <property type="match status" value="1"/>
</dbReference>
<keyword evidence="1" id="KW-0805">Transcription regulation</keyword>
<dbReference type="CDD" id="cd07377">
    <property type="entry name" value="WHTH_GntR"/>
    <property type="match status" value="1"/>
</dbReference>
<dbReference type="InterPro" id="IPR000524">
    <property type="entry name" value="Tscrpt_reg_HTH_GntR"/>
</dbReference>
<dbReference type="InterPro" id="IPR036390">
    <property type="entry name" value="WH_DNA-bd_sf"/>
</dbReference>
<dbReference type="Gene3D" id="1.10.10.10">
    <property type="entry name" value="Winged helix-like DNA-binding domain superfamily/Winged helix DNA-binding domain"/>
    <property type="match status" value="1"/>
</dbReference>